<dbReference type="GO" id="GO:0005829">
    <property type="term" value="C:cytosol"/>
    <property type="evidence" value="ECO:0007669"/>
    <property type="project" value="TreeGrafter"/>
</dbReference>
<evidence type="ECO:0000256" key="3">
    <source>
        <dbReference type="ARBA" id="ARBA00007275"/>
    </source>
</evidence>
<dbReference type="SUPFAM" id="SSF55811">
    <property type="entry name" value="Nudix"/>
    <property type="match status" value="1"/>
</dbReference>
<protein>
    <recommendedName>
        <fullName evidence="4">GDP-mannose pyrophosphatase</fullName>
    </recommendedName>
    <alternativeName>
        <fullName evidence="6">GDP-mannose hydrolase</fullName>
    </alternativeName>
    <alternativeName>
        <fullName evidence="7">GDPMK</fullName>
    </alternativeName>
</protein>
<dbReference type="PANTHER" id="PTHR11839">
    <property type="entry name" value="UDP/ADP-SUGAR PYROPHOSPHATASE"/>
    <property type="match status" value="1"/>
</dbReference>
<proteinExistence type="inferred from homology"/>
<organism evidence="9 10">
    <name type="scientific">Falsiroseomonas bella</name>
    <dbReference type="NCBI Taxonomy" id="2184016"/>
    <lineage>
        <taxon>Bacteria</taxon>
        <taxon>Pseudomonadati</taxon>
        <taxon>Pseudomonadota</taxon>
        <taxon>Alphaproteobacteria</taxon>
        <taxon>Acetobacterales</taxon>
        <taxon>Roseomonadaceae</taxon>
        <taxon>Falsiroseomonas</taxon>
    </lineage>
</organism>
<evidence type="ECO:0000256" key="2">
    <source>
        <dbReference type="ARBA" id="ARBA00001946"/>
    </source>
</evidence>
<keyword evidence="10" id="KW-1185">Reference proteome</keyword>
<dbReference type="InterPro" id="IPR000086">
    <property type="entry name" value="NUDIX_hydrolase_dom"/>
</dbReference>
<dbReference type="Gene3D" id="3.90.79.10">
    <property type="entry name" value="Nucleoside Triphosphate Pyrophosphohydrolase"/>
    <property type="match status" value="1"/>
</dbReference>
<dbReference type="AlphaFoldDB" id="A0A317FH26"/>
<accession>A0A317FH26</accession>
<dbReference type="PANTHER" id="PTHR11839:SF18">
    <property type="entry name" value="NUDIX HYDROLASE DOMAIN-CONTAINING PROTEIN"/>
    <property type="match status" value="1"/>
</dbReference>
<feature type="domain" description="Nudix hydrolase" evidence="8">
    <location>
        <begin position="44"/>
        <end position="174"/>
    </location>
</feature>
<evidence type="ECO:0000313" key="10">
    <source>
        <dbReference type="Proteomes" id="UP000245765"/>
    </source>
</evidence>
<dbReference type="CDD" id="cd03424">
    <property type="entry name" value="NUDIX_ADPRase_Nudt5_UGPPase_Nudt14"/>
    <property type="match status" value="1"/>
</dbReference>
<name>A0A317FH26_9PROT</name>
<evidence type="ECO:0000256" key="7">
    <source>
        <dbReference type="ARBA" id="ARBA00032272"/>
    </source>
</evidence>
<keyword evidence="5 9" id="KW-0378">Hydrolase</keyword>
<dbReference type="GO" id="GO:0019693">
    <property type="term" value="P:ribose phosphate metabolic process"/>
    <property type="evidence" value="ECO:0007669"/>
    <property type="project" value="TreeGrafter"/>
</dbReference>
<dbReference type="EMBL" id="QGNA01000001">
    <property type="protein sequence ID" value="PWS38370.1"/>
    <property type="molecule type" value="Genomic_DNA"/>
</dbReference>
<evidence type="ECO:0000256" key="6">
    <source>
        <dbReference type="ARBA" id="ARBA00032162"/>
    </source>
</evidence>
<comment type="caution">
    <text evidence="9">The sequence shown here is derived from an EMBL/GenBank/DDBJ whole genome shotgun (WGS) entry which is preliminary data.</text>
</comment>
<dbReference type="PROSITE" id="PS51462">
    <property type="entry name" value="NUDIX"/>
    <property type="match status" value="1"/>
</dbReference>
<comment type="similarity">
    <text evidence="3">Belongs to the Nudix hydrolase family. NudK subfamily.</text>
</comment>
<evidence type="ECO:0000256" key="4">
    <source>
        <dbReference type="ARBA" id="ARBA00016377"/>
    </source>
</evidence>
<dbReference type="InterPro" id="IPR020084">
    <property type="entry name" value="NUDIX_hydrolase_CS"/>
</dbReference>
<evidence type="ECO:0000313" key="9">
    <source>
        <dbReference type="EMBL" id="PWS38370.1"/>
    </source>
</evidence>
<dbReference type="RefSeq" id="WP_109868991.1">
    <property type="nucleotide sequence ID" value="NZ_QGNA01000001.1"/>
</dbReference>
<evidence type="ECO:0000256" key="1">
    <source>
        <dbReference type="ARBA" id="ARBA00000847"/>
    </source>
</evidence>
<gene>
    <name evidence="9" type="ORF">DFH01_03525</name>
</gene>
<dbReference type="Proteomes" id="UP000245765">
    <property type="component" value="Unassembled WGS sequence"/>
</dbReference>
<dbReference type="InterPro" id="IPR015797">
    <property type="entry name" value="NUDIX_hydrolase-like_dom_sf"/>
</dbReference>
<evidence type="ECO:0000259" key="8">
    <source>
        <dbReference type="PROSITE" id="PS51462"/>
    </source>
</evidence>
<dbReference type="GO" id="GO:0006753">
    <property type="term" value="P:nucleoside phosphate metabolic process"/>
    <property type="evidence" value="ECO:0007669"/>
    <property type="project" value="TreeGrafter"/>
</dbReference>
<dbReference type="PROSITE" id="PS00893">
    <property type="entry name" value="NUDIX_BOX"/>
    <property type="match status" value="1"/>
</dbReference>
<comment type="cofactor">
    <cofactor evidence="2">
        <name>Mg(2+)</name>
        <dbReference type="ChEBI" id="CHEBI:18420"/>
    </cofactor>
</comment>
<sequence length="183" mass="19705">MRPAAPVWRILDEETVLDAAPWLTVSKQRVLTDGGVTVPDYWQVKLSDFAIAVALTEAGDVITLWQYKHGARHWGLTFPAGHVGEGEDPAAAMRRELREETGFEPAEIVPIGRAAVSGNQGCGTAHMFLMRGCRKVGEAASGDLESMEMRLMPVAEVEAALRQGAAGVLPHIAVWGAARLHGL</sequence>
<dbReference type="GO" id="GO:0016787">
    <property type="term" value="F:hydrolase activity"/>
    <property type="evidence" value="ECO:0007669"/>
    <property type="project" value="UniProtKB-KW"/>
</dbReference>
<reference evidence="10" key="1">
    <citation type="submission" date="2018-05" db="EMBL/GenBank/DDBJ databases">
        <authorList>
            <person name="Du Z."/>
            <person name="Wang X."/>
        </authorList>
    </citation>
    <scope>NUCLEOTIDE SEQUENCE [LARGE SCALE GENOMIC DNA]</scope>
    <source>
        <strain evidence="10">CQN31</strain>
    </source>
</reference>
<evidence type="ECO:0000256" key="5">
    <source>
        <dbReference type="ARBA" id="ARBA00022801"/>
    </source>
</evidence>
<dbReference type="Pfam" id="PF00293">
    <property type="entry name" value="NUDIX"/>
    <property type="match status" value="1"/>
</dbReference>
<dbReference type="OrthoDB" id="9806150at2"/>
<comment type="catalytic activity">
    <reaction evidence="1">
        <text>GDP-alpha-D-mannose + H2O = alpha-D-mannose 1-phosphate + GMP + 2 H(+)</text>
        <dbReference type="Rhea" id="RHEA:27978"/>
        <dbReference type="ChEBI" id="CHEBI:15377"/>
        <dbReference type="ChEBI" id="CHEBI:15378"/>
        <dbReference type="ChEBI" id="CHEBI:57527"/>
        <dbReference type="ChEBI" id="CHEBI:58115"/>
        <dbReference type="ChEBI" id="CHEBI:58409"/>
    </reaction>
</comment>